<dbReference type="PANTHER" id="PTHR31167:SF3">
    <property type="entry name" value="SPINDLE AND CENTRIOLE-ASSOCIATED PROTEIN 1"/>
    <property type="match status" value="1"/>
</dbReference>
<dbReference type="PANTHER" id="PTHR31167">
    <property type="entry name" value="SPINDLE AND CENTRIOLE ASSOCIATED PROTEIN 1 SPICE1"/>
    <property type="match status" value="1"/>
</dbReference>
<evidence type="ECO:0000256" key="4">
    <source>
        <dbReference type="ARBA" id="ARBA00022490"/>
    </source>
</evidence>
<keyword evidence="4" id="KW-0963">Cytoplasm</keyword>
<proteinExistence type="predicted"/>
<evidence type="ECO:0000256" key="6">
    <source>
        <dbReference type="ARBA" id="ARBA00022776"/>
    </source>
</evidence>
<feature type="compositionally biased region" description="Low complexity" evidence="11">
    <location>
        <begin position="239"/>
        <end position="251"/>
    </location>
</feature>
<evidence type="ECO:0000256" key="3">
    <source>
        <dbReference type="ARBA" id="ARBA00018313"/>
    </source>
</evidence>
<evidence type="ECO:0000256" key="7">
    <source>
        <dbReference type="ARBA" id="ARBA00023054"/>
    </source>
</evidence>
<organism evidence="12 13">
    <name type="scientific">Ranitomeya imitator</name>
    <name type="common">mimic poison frog</name>
    <dbReference type="NCBI Taxonomy" id="111125"/>
    <lineage>
        <taxon>Eukaryota</taxon>
        <taxon>Metazoa</taxon>
        <taxon>Chordata</taxon>
        <taxon>Craniata</taxon>
        <taxon>Vertebrata</taxon>
        <taxon>Euteleostomi</taxon>
        <taxon>Amphibia</taxon>
        <taxon>Batrachia</taxon>
        <taxon>Anura</taxon>
        <taxon>Neobatrachia</taxon>
        <taxon>Hyloidea</taxon>
        <taxon>Dendrobatidae</taxon>
        <taxon>Dendrobatinae</taxon>
        <taxon>Ranitomeya</taxon>
    </lineage>
</organism>
<feature type="region of interest" description="Disordered" evidence="11">
    <location>
        <begin position="1"/>
        <end position="51"/>
    </location>
</feature>
<keyword evidence="8" id="KW-0206">Cytoskeleton</keyword>
<dbReference type="InterPro" id="IPR031387">
    <property type="entry name" value="SPICE1"/>
</dbReference>
<feature type="region of interest" description="Disordered" evidence="11">
    <location>
        <begin position="214"/>
        <end position="264"/>
    </location>
</feature>
<dbReference type="EMBL" id="CAUEEQ010022178">
    <property type="protein sequence ID" value="CAJ0944238.1"/>
    <property type="molecule type" value="Genomic_DNA"/>
</dbReference>
<accession>A0ABN9LKL6</accession>
<keyword evidence="13" id="KW-1185">Reference proteome</keyword>
<evidence type="ECO:0000313" key="12">
    <source>
        <dbReference type="EMBL" id="CAJ0944238.1"/>
    </source>
</evidence>
<dbReference type="Proteomes" id="UP001176940">
    <property type="component" value="Unassembled WGS sequence"/>
</dbReference>
<evidence type="ECO:0000256" key="9">
    <source>
        <dbReference type="ARBA" id="ARBA00023306"/>
    </source>
</evidence>
<protein>
    <recommendedName>
        <fullName evidence="3">Spindle and centriole-associated protein 1</fullName>
    </recommendedName>
    <alternativeName>
        <fullName evidence="10">Coiled-coil domain-containing protein 52</fullName>
    </alternativeName>
</protein>
<reference evidence="12" key="1">
    <citation type="submission" date="2023-07" db="EMBL/GenBank/DDBJ databases">
        <authorList>
            <person name="Stuckert A."/>
        </authorList>
    </citation>
    <scope>NUCLEOTIDE SEQUENCE</scope>
</reference>
<keyword evidence="7" id="KW-0175">Coiled coil</keyword>
<keyword evidence="6" id="KW-0498">Mitosis</keyword>
<comment type="subcellular location">
    <subcellularLocation>
        <location evidence="1">Cytoplasm</location>
        <location evidence="1">Cytoskeleton</location>
        <location evidence="1">Microtubule organizing center</location>
        <location evidence="1">Centrosome</location>
        <location evidence="1">Centriole</location>
    </subcellularLocation>
    <subcellularLocation>
        <location evidence="2">Cytoplasm</location>
        <location evidence="2">Cytoskeleton</location>
        <location evidence="2">Spindle</location>
    </subcellularLocation>
</comment>
<evidence type="ECO:0000256" key="5">
    <source>
        <dbReference type="ARBA" id="ARBA00022618"/>
    </source>
</evidence>
<keyword evidence="9" id="KW-0131">Cell cycle</keyword>
<evidence type="ECO:0000256" key="8">
    <source>
        <dbReference type="ARBA" id="ARBA00023212"/>
    </source>
</evidence>
<name>A0ABN9LKL6_9NEOB</name>
<evidence type="ECO:0000313" key="13">
    <source>
        <dbReference type="Proteomes" id="UP001176940"/>
    </source>
</evidence>
<gene>
    <name evidence="12" type="ORF">RIMI_LOCUS10320734</name>
</gene>
<comment type="caution">
    <text evidence="12">The sequence shown here is derived from an EMBL/GenBank/DDBJ whole genome shotgun (WGS) entry which is preliminary data.</text>
</comment>
<keyword evidence="5" id="KW-0132">Cell division</keyword>
<evidence type="ECO:0000256" key="11">
    <source>
        <dbReference type="SAM" id="MobiDB-lite"/>
    </source>
</evidence>
<evidence type="ECO:0000256" key="1">
    <source>
        <dbReference type="ARBA" id="ARBA00004114"/>
    </source>
</evidence>
<evidence type="ECO:0000256" key="10">
    <source>
        <dbReference type="ARBA" id="ARBA00030722"/>
    </source>
</evidence>
<evidence type="ECO:0000256" key="2">
    <source>
        <dbReference type="ARBA" id="ARBA00004186"/>
    </source>
</evidence>
<sequence length="281" mass="30272">MSRPVPVPEQMEAPTNNDGAHPLTAHGLQRRDSPAPHPGYDTSSIEQAATAFGDTGSLLDLEPAIMLSPPRQRTWSGLGDQYIVGGHDVFSSSSDALAAQRWNPPSQDLPPVAPREDALISRHHTEHRVPERTSAPLRDGHDITSRMAELTCQNNALKAQLQQFFSRTDSVDASQSVNGVVPGPGHVVTQPPAPYRTILFVGPSRRRARPIDASLPMPQFTDSSLEGTPPIDSSHRSGASQRSDSSATGSSRGRRAASEASWMKVGKDKEEGWFALSAHIS</sequence>